<keyword evidence="2" id="KW-0732">Signal</keyword>
<proteinExistence type="predicted"/>
<gene>
    <name evidence="3" type="ORF">BG61_31200</name>
</gene>
<protein>
    <recommendedName>
        <fullName evidence="5">Purine nucleoside phosphorylase</fullName>
    </recommendedName>
</protein>
<feature type="compositionally biased region" description="Low complexity" evidence="1">
    <location>
        <begin position="80"/>
        <end position="90"/>
    </location>
</feature>
<dbReference type="Pfam" id="PF13663">
    <property type="entry name" value="DUF4148"/>
    <property type="match status" value="1"/>
</dbReference>
<feature type="region of interest" description="Disordered" evidence="1">
    <location>
        <begin position="70"/>
        <end position="107"/>
    </location>
</feature>
<evidence type="ECO:0000256" key="1">
    <source>
        <dbReference type="SAM" id="MobiDB-lite"/>
    </source>
</evidence>
<name>A0A069PQH2_9BURK</name>
<reference evidence="3 4" key="1">
    <citation type="submission" date="2014-03" db="EMBL/GenBank/DDBJ databases">
        <title>Draft Genome Sequences of Four Burkholderia Strains.</title>
        <authorList>
            <person name="Liu X.Y."/>
            <person name="Li C.X."/>
            <person name="Xu J.H."/>
        </authorList>
    </citation>
    <scope>NUCLEOTIDE SEQUENCE [LARGE SCALE GENOMIC DNA]</scope>
    <source>
        <strain evidence="3 4">DSM 50014</strain>
    </source>
</reference>
<organism evidence="3 4">
    <name type="scientific">Caballeronia glathei</name>
    <dbReference type="NCBI Taxonomy" id="60547"/>
    <lineage>
        <taxon>Bacteria</taxon>
        <taxon>Pseudomonadati</taxon>
        <taxon>Pseudomonadota</taxon>
        <taxon>Betaproteobacteria</taxon>
        <taxon>Burkholderiales</taxon>
        <taxon>Burkholderiaceae</taxon>
        <taxon>Caballeronia</taxon>
    </lineage>
</organism>
<keyword evidence="4" id="KW-1185">Reference proteome</keyword>
<dbReference type="AlphaFoldDB" id="A0A069PQH2"/>
<dbReference type="EMBL" id="JFHC01000056">
    <property type="protein sequence ID" value="KDR39556.1"/>
    <property type="molecule type" value="Genomic_DNA"/>
</dbReference>
<feature type="signal peptide" evidence="2">
    <location>
        <begin position="1"/>
        <end position="22"/>
    </location>
</feature>
<sequence>MKSFIFAAVAASVLAAPIVSFAQSDSPVTRAEVRTELKQLELAGYEPGAGDESNYPANIQAAQARISSSNSATGYGGAVSGSSASGSGTAIKPASPADMNKLYFGGQ</sequence>
<evidence type="ECO:0008006" key="5">
    <source>
        <dbReference type="Google" id="ProtNLM"/>
    </source>
</evidence>
<dbReference type="InterPro" id="IPR025421">
    <property type="entry name" value="DUF4148"/>
</dbReference>
<evidence type="ECO:0000256" key="2">
    <source>
        <dbReference type="SAM" id="SignalP"/>
    </source>
</evidence>
<dbReference type="RefSeq" id="WP_035930974.1">
    <property type="nucleotide sequence ID" value="NZ_CADFFX010000041.1"/>
</dbReference>
<comment type="caution">
    <text evidence="3">The sequence shown here is derived from an EMBL/GenBank/DDBJ whole genome shotgun (WGS) entry which is preliminary data.</text>
</comment>
<feature type="chain" id="PRO_5007372336" description="Purine nucleoside phosphorylase" evidence="2">
    <location>
        <begin position="23"/>
        <end position="107"/>
    </location>
</feature>
<accession>A0A069PQH2</accession>
<dbReference type="Proteomes" id="UP000027466">
    <property type="component" value="Unassembled WGS sequence"/>
</dbReference>
<evidence type="ECO:0000313" key="3">
    <source>
        <dbReference type="EMBL" id="KDR39556.1"/>
    </source>
</evidence>
<evidence type="ECO:0000313" key="4">
    <source>
        <dbReference type="Proteomes" id="UP000027466"/>
    </source>
</evidence>